<accession>G0J2I5</accession>
<protein>
    <submittedName>
        <fullName evidence="1">Uncharacterized protein</fullName>
    </submittedName>
</protein>
<dbReference type="Proteomes" id="UP000001635">
    <property type="component" value="Chromosome"/>
</dbReference>
<name>G0J2I5_CYCMS</name>
<proteinExistence type="predicted"/>
<dbReference type="HOGENOM" id="CLU_3288338_0_0_10"/>
<organism evidence="1 2">
    <name type="scientific">Cyclobacterium marinum (strain ATCC 25205 / DSM 745 / LMG 13164 / NCIMB 1802)</name>
    <name type="common">Flectobacillus marinus</name>
    <dbReference type="NCBI Taxonomy" id="880070"/>
    <lineage>
        <taxon>Bacteria</taxon>
        <taxon>Pseudomonadati</taxon>
        <taxon>Bacteroidota</taxon>
        <taxon>Cytophagia</taxon>
        <taxon>Cytophagales</taxon>
        <taxon>Cyclobacteriaceae</taxon>
        <taxon>Cyclobacterium</taxon>
    </lineage>
</organism>
<evidence type="ECO:0000313" key="1">
    <source>
        <dbReference type="EMBL" id="AEL25876.1"/>
    </source>
</evidence>
<evidence type="ECO:0000313" key="2">
    <source>
        <dbReference type="Proteomes" id="UP000001635"/>
    </source>
</evidence>
<dbReference type="KEGG" id="cmr:Cycma_2131"/>
<reference evidence="2" key="1">
    <citation type="submission" date="2011-07" db="EMBL/GenBank/DDBJ databases">
        <title>The complete genome of Cyclobacterium marinum DSM 745.</title>
        <authorList>
            <person name="Lucas S."/>
            <person name="Han J."/>
            <person name="Lapidus A."/>
            <person name="Bruce D."/>
            <person name="Goodwin L."/>
            <person name="Pitluck S."/>
            <person name="Peters L."/>
            <person name="Kyrpides N."/>
            <person name="Mavromatis K."/>
            <person name="Ivanova N."/>
            <person name="Ovchinnikova G."/>
            <person name="Chertkov O."/>
            <person name="Detter J.C."/>
            <person name="Tapia R."/>
            <person name="Han C."/>
            <person name="Land M."/>
            <person name="Hauser L."/>
            <person name="Markowitz V."/>
            <person name="Cheng J.-F."/>
            <person name="Hugenholtz P."/>
            <person name="Woyke T."/>
            <person name="Wu D."/>
            <person name="Tindall B."/>
            <person name="Schuetze A."/>
            <person name="Brambilla E."/>
            <person name="Klenk H.-P."/>
            <person name="Eisen J.A."/>
        </authorList>
    </citation>
    <scope>NUCLEOTIDE SEQUENCE [LARGE SCALE GENOMIC DNA]</scope>
    <source>
        <strain evidence="2">ATCC 25205 / DSM 745 / LMG 13164 / NCIMB 1802</strain>
    </source>
</reference>
<keyword evidence="2" id="KW-1185">Reference proteome</keyword>
<dbReference type="EMBL" id="CP002955">
    <property type="protein sequence ID" value="AEL25876.1"/>
    <property type="molecule type" value="Genomic_DNA"/>
</dbReference>
<gene>
    <name evidence="1" type="ordered locus">Cycma_2131</name>
</gene>
<sequence>MVGNAIVIIENTNVMVNNAIVTREKGNVTLIYTGGACRNV</sequence>
<dbReference type="AlphaFoldDB" id="G0J2I5"/>
<dbReference type="STRING" id="880070.Cycma_2131"/>